<evidence type="ECO:0000256" key="4">
    <source>
        <dbReference type="ARBA" id="ARBA00022660"/>
    </source>
</evidence>
<dbReference type="STRING" id="888268.A0A1E5WJP3"/>
<dbReference type="Pfam" id="PF02320">
    <property type="entry name" value="UCR_hinge"/>
    <property type="match status" value="1"/>
</dbReference>
<evidence type="ECO:0000259" key="9">
    <source>
        <dbReference type="Pfam" id="PF02320"/>
    </source>
</evidence>
<dbReference type="PANTHER" id="PTHR15336">
    <property type="entry name" value="UBIQUINOL-CYTOCHROME C REDUCTASE COMPLEX 7.8 KDA PROTEIN"/>
    <property type="match status" value="1"/>
</dbReference>
<comment type="caution">
    <text evidence="10">The sequence shown here is derived from an EMBL/GenBank/DDBJ whole genome shotgun (WGS) entry which is preliminary data.</text>
</comment>
<dbReference type="InterPro" id="IPR023184">
    <property type="entry name" value="Ubol_cytC_Rdtase_hinge_dom"/>
</dbReference>
<keyword evidence="6" id="KW-0249">Electron transport</keyword>
<protein>
    <recommendedName>
        <fullName evidence="9">Ubiquinol-cytochrome C reductase hinge domain-containing protein</fullName>
    </recommendedName>
</protein>
<proteinExistence type="inferred from homology"/>
<gene>
    <name evidence="10" type="ORF">BAE44_0001425</name>
</gene>
<dbReference type="InterPro" id="IPR003422">
    <property type="entry name" value="Cyt_b-c1_6"/>
</dbReference>
<dbReference type="AlphaFoldDB" id="A0A1E5WJP3"/>
<evidence type="ECO:0000256" key="6">
    <source>
        <dbReference type="ARBA" id="ARBA00022982"/>
    </source>
</evidence>
<dbReference type="PANTHER" id="PTHR15336:SF1">
    <property type="entry name" value="CYTOCHROME B-C1 COMPLEX SUBUNIT 6"/>
    <property type="match status" value="1"/>
</dbReference>
<evidence type="ECO:0000256" key="7">
    <source>
        <dbReference type="ARBA" id="ARBA00023128"/>
    </source>
</evidence>
<dbReference type="EMBL" id="LWDX02005074">
    <property type="protein sequence ID" value="OEL37554.1"/>
    <property type="molecule type" value="Genomic_DNA"/>
</dbReference>
<evidence type="ECO:0000256" key="8">
    <source>
        <dbReference type="ARBA" id="ARBA00023136"/>
    </source>
</evidence>
<sequence length="88" mass="9706">NKSLCHLCCVQKCAKRIESDETGHKHCTGQYFDYWKCVDKSVSAPCLCAVISAHLVDMAISSITGNTSLHAMIVSTMQVAEKLFDLLK</sequence>
<feature type="non-terminal residue" evidence="10">
    <location>
        <position position="1"/>
    </location>
</feature>
<evidence type="ECO:0000256" key="1">
    <source>
        <dbReference type="ARBA" id="ARBA00004273"/>
    </source>
</evidence>
<keyword evidence="8" id="KW-0472">Membrane</keyword>
<keyword evidence="3" id="KW-0813">Transport</keyword>
<dbReference type="OrthoDB" id="405848at2759"/>
<accession>A0A1E5WJP3</accession>
<dbReference type="GO" id="GO:0006122">
    <property type="term" value="P:mitochondrial electron transport, ubiquinol to cytochrome c"/>
    <property type="evidence" value="ECO:0007669"/>
    <property type="project" value="InterPro"/>
</dbReference>
<evidence type="ECO:0000256" key="2">
    <source>
        <dbReference type="ARBA" id="ARBA00006498"/>
    </source>
</evidence>
<dbReference type="InterPro" id="IPR036811">
    <property type="entry name" value="Ubol_cytC_Rdtase_hinge_dom_sf"/>
</dbReference>
<dbReference type="Gene3D" id="1.10.287.20">
    <property type="entry name" value="Ubiquinol-cytochrome C reductase hinge domain"/>
    <property type="match status" value="1"/>
</dbReference>
<feature type="domain" description="Ubiquinol-cytochrome C reductase hinge" evidence="9">
    <location>
        <begin position="11"/>
        <end position="43"/>
    </location>
</feature>
<keyword evidence="5" id="KW-0999">Mitochondrion inner membrane</keyword>
<keyword evidence="4" id="KW-0679">Respiratory chain</keyword>
<evidence type="ECO:0000256" key="3">
    <source>
        <dbReference type="ARBA" id="ARBA00022448"/>
    </source>
</evidence>
<evidence type="ECO:0000256" key="5">
    <source>
        <dbReference type="ARBA" id="ARBA00022792"/>
    </source>
</evidence>
<dbReference type="SUPFAM" id="SSF81531">
    <property type="entry name" value="Non-heme 11 kDa protein of cytochrome bc1 complex (Ubiquinol-cytochrome c reductase)"/>
    <property type="match status" value="1"/>
</dbReference>
<organism evidence="10 11">
    <name type="scientific">Dichanthelium oligosanthes</name>
    <dbReference type="NCBI Taxonomy" id="888268"/>
    <lineage>
        <taxon>Eukaryota</taxon>
        <taxon>Viridiplantae</taxon>
        <taxon>Streptophyta</taxon>
        <taxon>Embryophyta</taxon>
        <taxon>Tracheophyta</taxon>
        <taxon>Spermatophyta</taxon>
        <taxon>Magnoliopsida</taxon>
        <taxon>Liliopsida</taxon>
        <taxon>Poales</taxon>
        <taxon>Poaceae</taxon>
        <taxon>PACMAD clade</taxon>
        <taxon>Panicoideae</taxon>
        <taxon>Panicodae</taxon>
        <taxon>Paniceae</taxon>
        <taxon>Dichantheliinae</taxon>
        <taxon>Dichanthelium</taxon>
    </lineage>
</organism>
<comment type="similarity">
    <text evidence="2">Belongs to the UQCRH/QCR6 family.</text>
</comment>
<reference evidence="10 11" key="1">
    <citation type="submission" date="2016-09" db="EMBL/GenBank/DDBJ databases">
        <title>The draft genome of Dichanthelium oligosanthes: A C3 panicoid grass species.</title>
        <authorList>
            <person name="Studer A.J."/>
            <person name="Schnable J.C."/>
            <person name="Brutnell T.P."/>
        </authorList>
    </citation>
    <scope>NUCLEOTIDE SEQUENCE [LARGE SCALE GENOMIC DNA]</scope>
    <source>
        <strain evidence="11">cv. Kellogg 1175</strain>
        <tissue evidence="10">Leaf</tissue>
    </source>
</reference>
<evidence type="ECO:0000313" key="11">
    <source>
        <dbReference type="Proteomes" id="UP000095767"/>
    </source>
</evidence>
<dbReference type="Proteomes" id="UP000095767">
    <property type="component" value="Unassembled WGS sequence"/>
</dbReference>
<dbReference type="GO" id="GO:0005743">
    <property type="term" value="C:mitochondrial inner membrane"/>
    <property type="evidence" value="ECO:0007669"/>
    <property type="project" value="UniProtKB-SubCell"/>
</dbReference>
<keyword evidence="11" id="KW-1185">Reference proteome</keyword>
<evidence type="ECO:0000313" key="10">
    <source>
        <dbReference type="EMBL" id="OEL37554.1"/>
    </source>
</evidence>
<name>A0A1E5WJP3_9POAL</name>
<keyword evidence="7" id="KW-0496">Mitochondrion</keyword>
<comment type="subcellular location">
    <subcellularLocation>
        <location evidence="1">Mitochondrion inner membrane</location>
    </subcellularLocation>
</comment>